<keyword evidence="1" id="KW-0862">Zinc</keyword>
<evidence type="ECO:0000256" key="1">
    <source>
        <dbReference type="ARBA" id="ARBA00023038"/>
    </source>
</evidence>
<keyword evidence="1" id="KW-0479">Metal-binding</keyword>
<name>A0AA35ZLN6_LACSI</name>
<proteinExistence type="predicted"/>
<accession>A0AA35ZLN6</accession>
<gene>
    <name evidence="2" type="ORF">LSALG_LOCUS33055</name>
</gene>
<organism evidence="2 3">
    <name type="scientific">Lactuca saligna</name>
    <name type="common">Willowleaf lettuce</name>
    <dbReference type="NCBI Taxonomy" id="75948"/>
    <lineage>
        <taxon>Eukaryota</taxon>
        <taxon>Viridiplantae</taxon>
        <taxon>Streptophyta</taxon>
        <taxon>Embryophyta</taxon>
        <taxon>Tracheophyta</taxon>
        <taxon>Spermatophyta</taxon>
        <taxon>Magnoliopsida</taxon>
        <taxon>eudicotyledons</taxon>
        <taxon>Gunneridae</taxon>
        <taxon>Pentapetalae</taxon>
        <taxon>asterids</taxon>
        <taxon>campanulids</taxon>
        <taxon>Asterales</taxon>
        <taxon>Asteraceae</taxon>
        <taxon>Cichorioideae</taxon>
        <taxon>Cichorieae</taxon>
        <taxon>Lactucinae</taxon>
        <taxon>Lactuca</taxon>
    </lineage>
</organism>
<keyword evidence="3" id="KW-1185">Reference proteome</keyword>
<dbReference type="AlphaFoldDB" id="A0AA35ZLN6"/>
<dbReference type="Gene3D" id="2.10.110.10">
    <property type="entry name" value="Cysteine Rich Protein"/>
    <property type="match status" value="1"/>
</dbReference>
<protein>
    <submittedName>
        <fullName evidence="2">Uncharacterized protein</fullName>
    </submittedName>
</protein>
<evidence type="ECO:0000313" key="2">
    <source>
        <dbReference type="EMBL" id="CAI9294062.1"/>
    </source>
</evidence>
<dbReference type="PANTHER" id="PTHR24206">
    <property type="entry name" value="OS06G0237300 PROTEIN"/>
    <property type="match status" value="1"/>
</dbReference>
<sequence length="338" mass="38946">MCHKLDFKIPLKPSLIRFSTLRVDSPKMMLYDVEEDEQLENQFFCPRCYYIVEIAQTTTKITVSNEDGIRDVRKKDLYRAFTVLKDCFNQFRRVDNMWRSNTAYKDAASTYMVKLLSAKYVQNGLSVLVLVCFDISHRLLIFLWLCGPSTVSVQIYYQFNKTQLERDPQGKRAIMSFTGIQQKCKAFGKPVYPVELLPPNIIDYHKSYFKCSHCKGTLKEKTKKYAIIMKMVVEIHLNLNFVIKMKYGPDDRNDVDEGSFTPSIQDPHCTLLPSLASCLVVGKCASYLVAGKCNSTRKRFTSLENTKFHHFPPLPQPNPPFMFLLVPFPLLPSPATIV</sequence>
<keyword evidence="1" id="KW-0440">LIM domain</keyword>
<dbReference type="EMBL" id="OX465083">
    <property type="protein sequence ID" value="CAI9294062.1"/>
    <property type="molecule type" value="Genomic_DNA"/>
</dbReference>
<reference evidence="2" key="1">
    <citation type="submission" date="2023-04" db="EMBL/GenBank/DDBJ databases">
        <authorList>
            <person name="Vijverberg K."/>
            <person name="Xiong W."/>
            <person name="Schranz E."/>
        </authorList>
    </citation>
    <scope>NUCLEOTIDE SEQUENCE</scope>
</reference>
<evidence type="ECO:0000313" key="3">
    <source>
        <dbReference type="Proteomes" id="UP001177003"/>
    </source>
</evidence>
<dbReference type="Proteomes" id="UP001177003">
    <property type="component" value="Chromosome 7"/>
</dbReference>